<sequence length="285" mass="31085">MKTISQIAPLRSALATRRKAAKRIALVPTMGNLHAGHLALIELARRHADFVVASIFVNPLQFGANEDLDRYPRTLAADEQKLQGAGCDLLFAPTVAEMYPQGMQSQTRLCVGGVAQRLCGAARPGHFEGVATVVCKLFNIVQPDVAAFGRKDYQQLRVIETLVEDLNLPLRIISLPTVRDLDGLALSSRNGGLTDEQRKTAPVLWQSLQQMAKAITEDGERDYPTLCASHKAHLAQHGLRVDYLEICAADSLQAARTDDQKLLIAVAAFLGNVRLIDNIEVMLGS</sequence>
<accession>A0A139SHR9</accession>
<comment type="function">
    <text evidence="8">Catalyzes the condensation of pantoate with beta-alanine in an ATP-dependent reaction via a pantoyl-adenylate intermediate.</text>
</comment>
<dbReference type="InterPro" id="IPR003721">
    <property type="entry name" value="Pantoate_ligase"/>
</dbReference>
<proteinExistence type="inferred from homology"/>
<evidence type="ECO:0000313" key="10">
    <source>
        <dbReference type="Proteomes" id="UP000072660"/>
    </source>
</evidence>
<dbReference type="EC" id="6.3.2.1" evidence="8"/>
<evidence type="ECO:0000256" key="1">
    <source>
        <dbReference type="ARBA" id="ARBA00004990"/>
    </source>
</evidence>
<keyword evidence="8" id="KW-0963">Cytoplasm</keyword>
<dbReference type="PANTHER" id="PTHR21299:SF1">
    <property type="entry name" value="PANTOATE--BETA-ALANINE LIGASE"/>
    <property type="match status" value="1"/>
</dbReference>
<keyword evidence="3 8" id="KW-0436">Ligase</keyword>
<dbReference type="HAMAP" id="MF_00158">
    <property type="entry name" value="PanC"/>
    <property type="match status" value="1"/>
</dbReference>
<dbReference type="OrthoDB" id="9773087at2"/>
<dbReference type="Proteomes" id="UP000072660">
    <property type="component" value="Unassembled WGS sequence"/>
</dbReference>
<dbReference type="UniPathway" id="UPA00028">
    <property type="reaction ID" value="UER00005"/>
</dbReference>
<comment type="subunit">
    <text evidence="8">Homodimer.</text>
</comment>
<dbReference type="Gene3D" id="3.40.50.620">
    <property type="entry name" value="HUPs"/>
    <property type="match status" value="1"/>
</dbReference>
<comment type="similarity">
    <text evidence="2 8">Belongs to the pantothenate synthetase family.</text>
</comment>
<dbReference type="NCBIfam" id="TIGR00125">
    <property type="entry name" value="cyt_tran_rel"/>
    <property type="match status" value="1"/>
</dbReference>
<organism evidence="9 10">
    <name type="scientific">Ventosimonas gracilis</name>
    <dbReference type="NCBI Taxonomy" id="1680762"/>
    <lineage>
        <taxon>Bacteria</taxon>
        <taxon>Pseudomonadati</taxon>
        <taxon>Pseudomonadota</taxon>
        <taxon>Gammaproteobacteria</taxon>
        <taxon>Pseudomonadales</taxon>
        <taxon>Ventosimonadaceae</taxon>
        <taxon>Ventosimonas</taxon>
    </lineage>
</organism>
<feature type="binding site" evidence="8">
    <location>
        <begin position="186"/>
        <end position="189"/>
    </location>
    <ligand>
        <name>ATP</name>
        <dbReference type="ChEBI" id="CHEBI:30616"/>
    </ligand>
</feature>
<gene>
    <name evidence="8" type="primary">panC</name>
    <name evidence="9" type="ORF">AXE65_07750</name>
</gene>
<dbReference type="InterPro" id="IPR004821">
    <property type="entry name" value="Cyt_trans-like"/>
</dbReference>
<feature type="binding site" evidence="8">
    <location>
        <begin position="149"/>
        <end position="152"/>
    </location>
    <ligand>
        <name>ATP</name>
        <dbReference type="ChEBI" id="CHEBI:30616"/>
    </ligand>
</feature>
<dbReference type="InterPro" id="IPR042176">
    <property type="entry name" value="Pantoate_ligase_C"/>
</dbReference>
<dbReference type="GO" id="GO:0005829">
    <property type="term" value="C:cytosol"/>
    <property type="evidence" value="ECO:0007669"/>
    <property type="project" value="TreeGrafter"/>
</dbReference>
<feature type="binding site" evidence="8">
    <location>
        <position position="61"/>
    </location>
    <ligand>
        <name>(R)-pantoate</name>
        <dbReference type="ChEBI" id="CHEBI:15980"/>
    </ligand>
</feature>
<comment type="subcellular location">
    <subcellularLocation>
        <location evidence="8">Cytoplasm</location>
    </subcellularLocation>
</comment>
<comment type="catalytic activity">
    <reaction evidence="7 8">
        <text>(R)-pantoate + beta-alanine + ATP = (R)-pantothenate + AMP + diphosphate + H(+)</text>
        <dbReference type="Rhea" id="RHEA:10912"/>
        <dbReference type="ChEBI" id="CHEBI:15378"/>
        <dbReference type="ChEBI" id="CHEBI:15980"/>
        <dbReference type="ChEBI" id="CHEBI:29032"/>
        <dbReference type="ChEBI" id="CHEBI:30616"/>
        <dbReference type="ChEBI" id="CHEBI:33019"/>
        <dbReference type="ChEBI" id="CHEBI:57966"/>
        <dbReference type="ChEBI" id="CHEBI:456215"/>
        <dbReference type="EC" id="6.3.2.1"/>
    </reaction>
</comment>
<dbReference type="FunFam" id="3.40.50.620:FF:000013">
    <property type="entry name" value="Pantothenate synthetase"/>
    <property type="match status" value="1"/>
</dbReference>
<dbReference type="InterPro" id="IPR014729">
    <property type="entry name" value="Rossmann-like_a/b/a_fold"/>
</dbReference>
<keyword evidence="5 8" id="KW-0547">Nucleotide-binding</keyword>
<keyword evidence="4 8" id="KW-0566">Pantothenate biosynthesis</keyword>
<dbReference type="AlphaFoldDB" id="A0A139SHR9"/>
<feature type="active site" description="Proton donor" evidence="8">
    <location>
        <position position="37"/>
    </location>
</feature>
<comment type="pathway">
    <text evidence="1 8">Cofactor biosynthesis; (R)-pantothenate biosynthesis; (R)-pantothenate from (R)-pantoate and beta-alanine: step 1/1.</text>
</comment>
<feature type="binding site" evidence="8">
    <location>
        <position position="155"/>
    </location>
    <ligand>
        <name>(R)-pantoate</name>
        <dbReference type="ChEBI" id="CHEBI:15980"/>
    </ligand>
</feature>
<dbReference type="GO" id="GO:0005524">
    <property type="term" value="F:ATP binding"/>
    <property type="evidence" value="ECO:0007669"/>
    <property type="project" value="UniProtKB-KW"/>
</dbReference>
<dbReference type="GO" id="GO:0004592">
    <property type="term" value="F:pantoate-beta-alanine ligase activity"/>
    <property type="evidence" value="ECO:0007669"/>
    <property type="project" value="UniProtKB-UniRule"/>
</dbReference>
<evidence type="ECO:0000313" key="9">
    <source>
        <dbReference type="EMBL" id="KXU34097.1"/>
    </source>
</evidence>
<dbReference type="Pfam" id="PF02569">
    <property type="entry name" value="Pantoate_ligase"/>
    <property type="match status" value="1"/>
</dbReference>
<feature type="binding site" evidence="8">
    <location>
        <begin position="30"/>
        <end position="37"/>
    </location>
    <ligand>
        <name>ATP</name>
        <dbReference type="ChEBI" id="CHEBI:30616"/>
    </ligand>
</feature>
<feature type="binding site" evidence="8">
    <location>
        <position position="178"/>
    </location>
    <ligand>
        <name>ATP</name>
        <dbReference type="ChEBI" id="CHEBI:30616"/>
    </ligand>
</feature>
<dbReference type="GO" id="GO:0015940">
    <property type="term" value="P:pantothenate biosynthetic process"/>
    <property type="evidence" value="ECO:0007669"/>
    <property type="project" value="UniProtKB-UniRule"/>
</dbReference>
<comment type="caution">
    <text evidence="9">The sequence shown here is derived from an EMBL/GenBank/DDBJ whole genome shotgun (WGS) entry which is preliminary data.</text>
</comment>
<keyword evidence="6 8" id="KW-0067">ATP-binding</keyword>
<name>A0A139SHR9_9GAMM</name>
<reference evidence="9 10" key="1">
    <citation type="submission" date="2016-02" db="EMBL/GenBank/DDBJ databases">
        <authorList>
            <person name="Wen L."/>
            <person name="He K."/>
            <person name="Yang H."/>
        </authorList>
    </citation>
    <scope>NUCLEOTIDE SEQUENCE [LARGE SCALE GENOMIC DNA]</scope>
    <source>
        <strain evidence="9 10">CV58</strain>
    </source>
</reference>
<evidence type="ECO:0000256" key="2">
    <source>
        <dbReference type="ARBA" id="ARBA00009256"/>
    </source>
</evidence>
<comment type="miscellaneous">
    <text evidence="8">The reaction proceeds by a bi uni uni bi ping pong mechanism.</text>
</comment>
<dbReference type="PANTHER" id="PTHR21299">
    <property type="entry name" value="CYTIDYLATE KINASE/PANTOATE-BETA-ALANINE LIGASE"/>
    <property type="match status" value="1"/>
</dbReference>
<evidence type="ECO:0000256" key="4">
    <source>
        <dbReference type="ARBA" id="ARBA00022655"/>
    </source>
</evidence>
<keyword evidence="10" id="KW-1185">Reference proteome</keyword>
<evidence type="ECO:0000256" key="6">
    <source>
        <dbReference type="ARBA" id="ARBA00022840"/>
    </source>
</evidence>
<evidence type="ECO:0000256" key="7">
    <source>
        <dbReference type="ARBA" id="ARBA00048258"/>
    </source>
</evidence>
<feature type="binding site" evidence="8">
    <location>
        <position position="61"/>
    </location>
    <ligand>
        <name>beta-alanine</name>
        <dbReference type="ChEBI" id="CHEBI:57966"/>
    </ligand>
</feature>
<evidence type="ECO:0000256" key="8">
    <source>
        <dbReference type="HAMAP-Rule" id="MF_00158"/>
    </source>
</evidence>
<dbReference type="RefSeq" id="WP_068393282.1">
    <property type="nucleotide sequence ID" value="NZ_LSZO01000219.1"/>
</dbReference>
<dbReference type="NCBIfam" id="TIGR00018">
    <property type="entry name" value="panC"/>
    <property type="match status" value="1"/>
</dbReference>
<evidence type="ECO:0000256" key="5">
    <source>
        <dbReference type="ARBA" id="ARBA00022741"/>
    </source>
</evidence>
<protein>
    <recommendedName>
        <fullName evidence="8">Pantothenate synthetase</fullName>
        <shortName evidence="8">PS</shortName>
        <ecNumber evidence="8">6.3.2.1</ecNumber>
    </recommendedName>
    <alternativeName>
        <fullName evidence="8">Pantoate--beta-alanine ligase</fullName>
    </alternativeName>
    <alternativeName>
        <fullName evidence="8">Pantoate-activating enzyme</fullName>
    </alternativeName>
</protein>
<dbReference type="CDD" id="cd00560">
    <property type="entry name" value="PanC"/>
    <property type="match status" value="1"/>
</dbReference>
<dbReference type="Gene3D" id="3.30.1300.10">
    <property type="entry name" value="Pantoate-beta-alanine ligase, C-terminal domain"/>
    <property type="match status" value="1"/>
</dbReference>
<dbReference type="SUPFAM" id="SSF52374">
    <property type="entry name" value="Nucleotidylyl transferase"/>
    <property type="match status" value="1"/>
</dbReference>
<dbReference type="EMBL" id="LSZO01000219">
    <property type="protein sequence ID" value="KXU34097.1"/>
    <property type="molecule type" value="Genomic_DNA"/>
</dbReference>
<dbReference type="FunFam" id="3.30.1300.10:FF:000001">
    <property type="entry name" value="Pantothenate synthetase"/>
    <property type="match status" value="1"/>
</dbReference>
<evidence type="ECO:0000256" key="3">
    <source>
        <dbReference type="ARBA" id="ARBA00022598"/>
    </source>
</evidence>